<name>A0ABP8GDE4_9BACT</name>
<evidence type="ECO:0000313" key="3">
    <source>
        <dbReference type="Proteomes" id="UP001501725"/>
    </source>
</evidence>
<reference evidence="3" key="1">
    <citation type="journal article" date="2019" name="Int. J. Syst. Evol. Microbiol.">
        <title>The Global Catalogue of Microorganisms (GCM) 10K type strain sequencing project: providing services to taxonomists for standard genome sequencing and annotation.</title>
        <authorList>
            <consortium name="The Broad Institute Genomics Platform"/>
            <consortium name="The Broad Institute Genome Sequencing Center for Infectious Disease"/>
            <person name="Wu L."/>
            <person name="Ma J."/>
        </authorList>
    </citation>
    <scope>NUCLEOTIDE SEQUENCE [LARGE SCALE GENOMIC DNA]</scope>
    <source>
        <strain evidence="3">JCM 17919</strain>
    </source>
</reference>
<sequence length="2232" mass="225763">MKKLLFAFFAVIAVFVAGAQTSWKGTVSVSWSNSANWTNGIPSSTKAAVIGDDNYTGPYAPTVTGKSSCAGLTLGGNLAATLTLNRSLNISGPVLINGNGHLKQGKATLTVSGNWTNNGTYSYTAPQAATILSGTAQVFSGTGTNTFRKVTINASAVITANAPFSGVNSFNLNGTLVPAAGVTIPGAITVGSTGVLKVTAATLAANYSGTVSLSGGSTVEYNSTSAQTISSSLTYSTLRLTGSGTRSLAANLPGLNSGTGYGNIYVDGGTLDLKTFTANRSATGGGTFSLANGTTLLVTGASNFPANFTTYALGYTSTVNYNGTAQTVSTRTYGNLTLSGSGTKTLPSTAFTVANAFTTTGTVTANAAADMTVSNGSTIGAGTIVNGSTFNLTLGGGLINNGTINGNTGTLTLSGAGSTVSSSTGTGIFNLNNLTVVASGISINNTVSTVTVAGNLATTGSGVFSYPAGTINMTGNAKTITGTGITLHNLTIAGTGNVITSSALALTGNLAVSGAFSAGSILTMSGSGKTLSGSGTITFTGLSITGSVATAASFTVTNSLDVTGSLTASAGTVTFNGTCLYNGTANLFNVSVGGTSLQLAANSTLGIAGTLGISSTFNASTTTPNTVVYNGSGAQNITGTTYDNLTISNGGTKTAASGVTVLTDLSIVASTTFAASSFTHSVRGNWINNGAFTAGSSTVQLTGVNDATLTGATTFNILTVNKTAATNSVFLANNMTASVLNMTNGVLRTAANKITVPVSNSDLVNTGKINFSATATILGTIERTHPTGFAALTDYAFESANNLLTFTTAMGVTNVTMTVTTGSVASFPFGAAINRNYTIAIPSGSYTMARLRLHYEDVELNGNSEASLQLYRLNGTWISAGASGTSSTANWAEQTGLSTITGSWTLSAAANVVNWNGSQSQDWHNPANWTLGLGTPSFPPSANDIVQIGAIPFTHQPHISTAANAKSILFTGTQAATLYLDAGSLTTQGNISGSWTSNVTHSIEVGAQTLDVKGNILLSDGTSGRAINLNIGSGLVSLTGSLTQSGGASIVFSGAGNLRIGGDFTYSSGTFTAGSGTVTYNGGNFQSVGGVTYNQLVIDKTAGTATTNPLATTTVNGNLLVTAGTFDFSGPTTIVGDVTVASGASATNRTSIQVGGNWNNNGTYFPNGGVATFNGTGNQSISPTSFNKIIINKVSGTAQLTGNLTLNSDLLVTAGTLDLKTFNANRNTNGGTLEVANGATLIVGGTSNFPANYTYYTFGAASNTRYNGTGVQSVAGVSYGNLVIENGGANAKTLAAPATVQGNLTIASGATLNGSAHNLSLYGNWTNNGTFTPATGAVLAMGSGKTITGNSTFNKLTVYGSYTVGGSDLTFNDQLTIVSGGSFDAGAGTAILYGNLVNSGSLTSSGSTTFAGTQAQTVQLINAINSTSTGIINFNGTVAPVLNSTSTPTFATLNINNSSGVTPSVNWTVLVAFNVAANATFNSGTSTHSIAGNFTNNGIVTGAGTMLFTPQAARTAYLGANTATNYFNSTGTVNFSGSGALSVTGTPGALTHVVIGNRTGVSPAANWSSISGVFTIADTAVFNAGSHTYTLNGDMESNGTLNGGTSTFIFRSATAQLSGSSNTTFYDLLVNTGAALTVNSEFNVSHDLTMNGTVDATLAGPTFTGSVNGNLTGSATTLTLATFGVEKGSGNTHTLQKNVAGVTDLNITSGTLDIGTLALSQDATAGASNTLTIDNYARLRIGGTSALPSFTQHVLDSFSIVEYNGAAQALTPAITYGSIEVTAGTKTTSAALTVLKHFTITGGTFTGGNFTHSIGGNFTQTSPGVFTASGTTLHFNGVQAQVLSAASTLHHVTLNNALGLSLGSAVNVGGNLLLTNGKVTLGNHNLTVSSGNYTVSNTHYVVATGSGALVLPIATGAGRTFPVGTATSYLPATVSLDAGSAPDNISVRLLQNAQLNGSTGGALSNYAVNATWMIEEATAGNLNASVTVQWPGSRELPLFARNNCRLAHYTGGAWDYGTTALQAAGSDPYTVTRSGFTSFSPFSVRMFNAVLPVTWLSFTGKRTAGTDRLEWRTATEANSSHFEIEESSDGNSFRSIGRVAAAGFSSSVQSYFYERSSATGTRYYRLRQVDGDGRFMYSSVVRLGDAGMALQFSLSANPVRSGATLRISTGSARKLQLLLHDAGGRLQWRTDIAAASGSQTIALPFEGKAAGVYFLTLISADGTRETLRVVKE</sequence>
<feature type="chain" id="PRO_5045708731" description="T9SS type A sorting domain-containing protein" evidence="1">
    <location>
        <begin position="20"/>
        <end position="2232"/>
    </location>
</feature>
<keyword evidence="3" id="KW-1185">Reference proteome</keyword>
<gene>
    <name evidence="2" type="ORF">GCM10023184_08000</name>
</gene>
<proteinExistence type="predicted"/>
<evidence type="ECO:0000313" key="2">
    <source>
        <dbReference type="EMBL" id="GAA4321920.1"/>
    </source>
</evidence>
<keyword evidence="1" id="KW-0732">Signal</keyword>
<accession>A0ABP8GDE4</accession>
<evidence type="ECO:0000256" key="1">
    <source>
        <dbReference type="SAM" id="SignalP"/>
    </source>
</evidence>
<protein>
    <recommendedName>
        <fullName evidence="4">T9SS type A sorting domain-containing protein</fullName>
    </recommendedName>
</protein>
<comment type="caution">
    <text evidence="2">The sequence shown here is derived from an EMBL/GenBank/DDBJ whole genome shotgun (WGS) entry which is preliminary data.</text>
</comment>
<evidence type="ECO:0008006" key="4">
    <source>
        <dbReference type="Google" id="ProtNLM"/>
    </source>
</evidence>
<feature type="signal peptide" evidence="1">
    <location>
        <begin position="1"/>
        <end position="19"/>
    </location>
</feature>
<dbReference type="EMBL" id="BAABGY010000002">
    <property type="protein sequence ID" value="GAA4321920.1"/>
    <property type="molecule type" value="Genomic_DNA"/>
</dbReference>
<dbReference type="Proteomes" id="UP001501725">
    <property type="component" value="Unassembled WGS sequence"/>
</dbReference>
<dbReference type="RefSeq" id="WP_345253591.1">
    <property type="nucleotide sequence ID" value="NZ_BAABGY010000002.1"/>
</dbReference>
<organism evidence="2 3">
    <name type="scientific">Flaviaesturariibacter amylovorans</name>
    <dbReference type="NCBI Taxonomy" id="1084520"/>
    <lineage>
        <taxon>Bacteria</taxon>
        <taxon>Pseudomonadati</taxon>
        <taxon>Bacteroidota</taxon>
        <taxon>Chitinophagia</taxon>
        <taxon>Chitinophagales</taxon>
        <taxon>Chitinophagaceae</taxon>
        <taxon>Flaviaestuariibacter</taxon>
    </lineage>
</organism>